<name>A0AAN4YZF0_ASPOZ</name>
<organism evidence="1 2">
    <name type="scientific">Aspergillus oryzae</name>
    <name type="common">Yellow koji mold</name>
    <dbReference type="NCBI Taxonomy" id="5062"/>
    <lineage>
        <taxon>Eukaryota</taxon>
        <taxon>Fungi</taxon>
        <taxon>Dikarya</taxon>
        <taxon>Ascomycota</taxon>
        <taxon>Pezizomycotina</taxon>
        <taxon>Eurotiomycetes</taxon>
        <taxon>Eurotiomycetidae</taxon>
        <taxon>Eurotiales</taxon>
        <taxon>Aspergillaceae</taxon>
        <taxon>Aspergillus</taxon>
        <taxon>Aspergillus subgen. Circumdati</taxon>
    </lineage>
</organism>
<protein>
    <submittedName>
        <fullName evidence="1">Unnamed protein product</fullName>
    </submittedName>
</protein>
<comment type="caution">
    <text evidence="1">The sequence shown here is derived from an EMBL/GenBank/DDBJ whole genome shotgun (WGS) entry which is preliminary data.</text>
</comment>
<proteinExistence type="predicted"/>
<gene>
    <name evidence="1" type="ORF">Aory04_001223100</name>
</gene>
<reference evidence="1" key="1">
    <citation type="submission" date="2023-04" db="EMBL/GenBank/DDBJ databases">
        <title>Aspergillus oryzae NBRC 4228.</title>
        <authorList>
            <person name="Ichikawa N."/>
            <person name="Sato H."/>
            <person name="Tonouchi N."/>
        </authorList>
    </citation>
    <scope>NUCLEOTIDE SEQUENCE</scope>
    <source>
        <strain evidence="1">NBRC 4228</strain>
    </source>
</reference>
<evidence type="ECO:0000313" key="1">
    <source>
        <dbReference type="EMBL" id="GMG37351.1"/>
    </source>
</evidence>
<dbReference type="EMBL" id="BSYA01000236">
    <property type="protein sequence ID" value="GMG37351.1"/>
    <property type="molecule type" value="Genomic_DNA"/>
</dbReference>
<dbReference type="Gene3D" id="3.40.50.720">
    <property type="entry name" value="NAD(P)-binding Rossmann-like Domain"/>
    <property type="match status" value="1"/>
</dbReference>
<evidence type="ECO:0000313" key="2">
    <source>
        <dbReference type="Proteomes" id="UP001165205"/>
    </source>
</evidence>
<sequence length="89" mass="9668">MDAGYEVTVERSTQRIFDGSALAVKNWAWQLTHPEGEPLPGEVPYANQDLLTQSVKESLEAGKKQSGRSPKILVIGAVSVLFISIPMAN</sequence>
<dbReference type="AlphaFoldDB" id="A0AAN4YZF0"/>
<accession>A0AAN4YZF0</accession>
<dbReference type="Proteomes" id="UP001165205">
    <property type="component" value="Unassembled WGS sequence"/>
</dbReference>